<proteinExistence type="inferred from homology"/>
<evidence type="ECO:0000256" key="5">
    <source>
        <dbReference type="ARBA" id="ARBA00022989"/>
    </source>
</evidence>
<feature type="transmembrane region" description="Helical" evidence="7">
    <location>
        <begin position="237"/>
        <end position="260"/>
    </location>
</feature>
<evidence type="ECO:0000313" key="9">
    <source>
        <dbReference type="Proteomes" id="UP000254503"/>
    </source>
</evidence>
<feature type="transmembrane region" description="Helical" evidence="7">
    <location>
        <begin position="281"/>
        <end position="300"/>
    </location>
</feature>
<keyword evidence="5 7" id="KW-1133">Transmembrane helix</keyword>
<dbReference type="GO" id="GO:0005886">
    <property type="term" value="C:plasma membrane"/>
    <property type="evidence" value="ECO:0007669"/>
    <property type="project" value="TreeGrafter"/>
</dbReference>
<dbReference type="PANTHER" id="PTHR42810:SF6">
    <property type="entry name" value="PURINE PERMEASE YBBY-RELATED"/>
    <property type="match status" value="1"/>
</dbReference>
<organism evidence="8 9">
    <name type="scientific">Escherichia coli</name>
    <dbReference type="NCBI Taxonomy" id="562"/>
    <lineage>
        <taxon>Bacteria</taxon>
        <taxon>Pseudomonadati</taxon>
        <taxon>Pseudomonadota</taxon>
        <taxon>Gammaproteobacteria</taxon>
        <taxon>Enterobacterales</taxon>
        <taxon>Enterobacteriaceae</taxon>
        <taxon>Escherichia</taxon>
    </lineage>
</organism>
<evidence type="ECO:0000256" key="1">
    <source>
        <dbReference type="ARBA" id="ARBA00004141"/>
    </source>
</evidence>
<feature type="transmembrane region" description="Helical" evidence="7">
    <location>
        <begin position="45"/>
        <end position="64"/>
    </location>
</feature>
<dbReference type="Proteomes" id="UP000254503">
    <property type="component" value="Unassembled WGS sequence"/>
</dbReference>
<feature type="transmembrane region" description="Helical" evidence="7">
    <location>
        <begin position="99"/>
        <end position="122"/>
    </location>
</feature>
<feature type="transmembrane region" description="Helical" evidence="7">
    <location>
        <begin position="129"/>
        <end position="151"/>
    </location>
</feature>
<accession>A0A376X6W0</accession>
<evidence type="ECO:0000256" key="6">
    <source>
        <dbReference type="ARBA" id="ARBA00023136"/>
    </source>
</evidence>
<feature type="transmembrane region" description="Helical" evidence="7">
    <location>
        <begin position="408"/>
        <end position="429"/>
    </location>
</feature>
<feature type="transmembrane region" description="Helical" evidence="7">
    <location>
        <begin position="171"/>
        <end position="190"/>
    </location>
</feature>
<keyword evidence="3" id="KW-0813">Transport</keyword>
<dbReference type="Pfam" id="PF00860">
    <property type="entry name" value="Xan_ur_permease"/>
    <property type="match status" value="1"/>
</dbReference>
<evidence type="ECO:0000256" key="2">
    <source>
        <dbReference type="ARBA" id="ARBA00008821"/>
    </source>
</evidence>
<reference evidence="8 9" key="1">
    <citation type="submission" date="2018-06" db="EMBL/GenBank/DDBJ databases">
        <authorList>
            <consortium name="Pathogen Informatics"/>
            <person name="Doyle S."/>
        </authorList>
    </citation>
    <scope>NUCLEOTIDE SEQUENCE [LARGE SCALE GENOMIC DNA]</scope>
    <source>
        <strain evidence="8 9">NCTC9045</strain>
    </source>
</reference>
<dbReference type="AlphaFoldDB" id="A0A376X6W0"/>
<feature type="transmembrane region" description="Helical" evidence="7">
    <location>
        <begin position="377"/>
        <end position="396"/>
    </location>
</feature>
<dbReference type="InterPro" id="IPR006043">
    <property type="entry name" value="NCS2"/>
</dbReference>
<dbReference type="NCBIfam" id="NF008502">
    <property type="entry name" value="PRK11412.1"/>
    <property type="match status" value="1"/>
</dbReference>
<evidence type="ECO:0000256" key="4">
    <source>
        <dbReference type="ARBA" id="ARBA00022692"/>
    </source>
</evidence>
<evidence type="ECO:0000256" key="7">
    <source>
        <dbReference type="SAM" id="Phobius"/>
    </source>
</evidence>
<keyword evidence="4 7" id="KW-0812">Transmembrane</keyword>
<comment type="similarity">
    <text evidence="2">Belongs to the nucleobase:cation symporter-2 (NCS2) (TC 2.A.40) family.</text>
</comment>
<comment type="subcellular location">
    <subcellularLocation>
        <location evidence="1">Membrane</location>
        <topology evidence="1">Multi-pass membrane protein</topology>
    </subcellularLocation>
</comment>
<name>A0A376X6W0_ECOLX</name>
<keyword evidence="6 7" id="KW-0472">Membrane</keyword>
<gene>
    <name evidence="8" type="primary">ybbY</name>
    <name evidence="8" type="ORF">NCTC9045_04223</name>
</gene>
<dbReference type="GO" id="GO:0042907">
    <property type="term" value="F:xanthine transmembrane transporter activity"/>
    <property type="evidence" value="ECO:0007669"/>
    <property type="project" value="TreeGrafter"/>
</dbReference>
<feature type="transmembrane region" description="Helical" evidence="7">
    <location>
        <begin position="320"/>
        <end position="341"/>
    </location>
</feature>
<sequence>MFNFAVSRESLLSGFQWFFFIFCNTVVVPPTLLSAFQLPQSSLLTLTQYAFLATALACFAQAFCGHRRAIMEGPGGLWWGTILTITLGEASRGTPINDIATSLAVGIALSGVLTMLIGFSGLGHRLARLFTPSVMVLFMLMLGAQLTTIFFKGMLGLPFGIADPNFKIQLPPFALSVAVMCLVLAMIIFLPQRFARYGLLVGTITGWLLWYFCFPSSHSLSGELHWQWFPLGSGGALSPGIILTAVITGLVNISNTYGAIRGTDVFYPQQGAGNTRYRRSFVATGFMTLITVPLAVIPFSPFVSSIGLLTQTGDYTRRSFIYGSVICLLVALVPALTRLFCSIPLPVSSAVMLVSYLPLLFSALVFSQQITFTARNIYRLALPLFVGIFLMALPPVYLQDLPLTLRPLLSNGLLVGILLAVLMDNLIPWNASNNLLKKD</sequence>
<protein>
    <submittedName>
        <fullName evidence="8">Putative permease</fullName>
    </submittedName>
</protein>
<dbReference type="NCBIfam" id="NF037981">
    <property type="entry name" value="NCS2_1"/>
    <property type="match status" value="1"/>
</dbReference>
<evidence type="ECO:0000256" key="3">
    <source>
        <dbReference type="ARBA" id="ARBA00022448"/>
    </source>
</evidence>
<dbReference type="EMBL" id="UGDD01000002">
    <property type="protein sequence ID" value="STJ56246.1"/>
    <property type="molecule type" value="Genomic_DNA"/>
</dbReference>
<feature type="transmembrane region" description="Helical" evidence="7">
    <location>
        <begin position="197"/>
        <end position="217"/>
    </location>
</feature>
<feature type="transmembrane region" description="Helical" evidence="7">
    <location>
        <begin position="353"/>
        <end position="371"/>
    </location>
</feature>
<evidence type="ECO:0000313" key="8">
    <source>
        <dbReference type="EMBL" id="STJ56246.1"/>
    </source>
</evidence>
<dbReference type="PANTHER" id="PTHR42810">
    <property type="entry name" value="PURINE PERMEASE C1399.01C-RELATED"/>
    <property type="match status" value="1"/>
</dbReference>